<dbReference type="EMBL" id="JABBZM010000017">
    <property type="protein sequence ID" value="NMV39891.1"/>
    <property type="molecule type" value="Genomic_DNA"/>
</dbReference>
<dbReference type="RefSeq" id="WP_169340834.1">
    <property type="nucleotide sequence ID" value="NZ_JABBZM010000017.1"/>
</dbReference>
<gene>
    <name evidence="2" type="ORF">HGR00_18430</name>
</gene>
<comment type="caution">
    <text evidence="2">The sequence shown here is derived from an EMBL/GenBank/DDBJ whole genome shotgun (WGS) entry which is preliminary data.</text>
</comment>
<organism evidence="2 3">
    <name type="scientific">Ralstonia insidiosa</name>
    <dbReference type="NCBI Taxonomy" id="190721"/>
    <lineage>
        <taxon>Bacteria</taxon>
        <taxon>Pseudomonadati</taxon>
        <taxon>Pseudomonadota</taxon>
        <taxon>Betaproteobacteria</taxon>
        <taxon>Burkholderiales</taxon>
        <taxon>Burkholderiaceae</taxon>
        <taxon>Ralstonia</taxon>
    </lineage>
</organism>
<dbReference type="Proteomes" id="UP000575469">
    <property type="component" value="Unassembled WGS sequence"/>
</dbReference>
<dbReference type="Gene3D" id="1.10.260.40">
    <property type="entry name" value="lambda repressor-like DNA-binding domains"/>
    <property type="match status" value="1"/>
</dbReference>
<dbReference type="InterPro" id="IPR001387">
    <property type="entry name" value="Cro/C1-type_HTH"/>
</dbReference>
<dbReference type="AlphaFoldDB" id="A0A848NX52"/>
<feature type="domain" description="HTH cro/C1-type" evidence="1">
    <location>
        <begin position="34"/>
        <end position="71"/>
    </location>
</feature>
<name>A0A848NX52_9RALS</name>
<dbReference type="CDD" id="cd00093">
    <property type="entry name" value="HTH_XRE"/>
    <property type="match status" value="1"/>
</dbReference>
<reference evidence="2 3" key="1">
    <citation type="submission" date="2020-04" db="EMBL/GenBank/DDBJ databases">
        <title>Ralstonia insidiosa genome sequencing and assembly.</title>
        <authorList>
            <person name="Martins R.C.R."/>
            <person name="Perdigao-Neto L.V."/>
            <person name="Levin A.S.S."/>
            <person name="Costa S.F."/>
        </authorList>
    </citation>
    <scope>NUCLEOTIDE SEQUENCE [LARGE SCALE GENOMIC DNA]</scope>
    <source>
        <strain evidence="2 3">5047</strain>
    </source>
</reference>
<dbReference type="InterPro" id="IPR010982">
    <property type="entry name" value="Lambda_DNA-bd_dom_sf"/>
</dbReference>
<dbReference type="PROSITE" id="PS50943">
    <property type="entry name" value="HTH_CROC1"/>
    <property type="match status" value="1"/>
</dbReference>
<accession>A0A848NX52</accession>
<evidence type="ECO:0000259" key="1">
    <source>
        <dbReference type="PROSITE" id="PS50943"/>
    </source>
</evidence>
<sequence>MQAQSFIATAFAPAQLSLLQEADPLIGPDGQPCLKAIRTQVFKKTQEQLATLFGVSASTYISWEKGRREPSGAARTLILMAFAKPKMVEQILSEMRDVEHVGRADASNPQVEMSMAM</sequence>
<evidence type="ECO:0000313" key="3">
    <source>
        <dbReference type="Proteomes" id="UP000575469"/>
    </source>
</evidence>
<dbReference type="GO" id="GO:0003677">
    <property type="term" value="F:DNA binding"/>
    <property type="evidence" value="ECO:0007669"/>
    <property type="project" value="InterPro"/>
</dbReference>
<proteinExistence type="predicted"/>
<protein>
    <submittedName>
        <fullName evidence="2">Helix-turn-helix transcriptional regulator</fullName>
    </submittedName>
</protein>
<evidence type="ECO:0000313" key="2">
    <source>
        <dbReference type="EMBL" id="NMV39891.1"/>
    </source>
</evidence>
<dbReference type="SUPFAM" id="SSF47413">
    <property type="entry name" value="lambda repressor-like DNA-binding domains"/>
    <property type="match status" value="1"/>
</dbReference>
<dbReference type="Pfam" id="PF01381">
    <property type="entry name" value="HTH_3"/>
    <property type="match status" value="1"/>
</dbReference>